<sequence length="68" mass="7852">MRTRCCSVLVYGFCRVCFCFAFVRVDGGRIQFVHHPLFYPLFLPSSKLHKIGGVCFLHNSCFFFSPVL</sequence>
<accession>A0A2M4D5H7</accession>
<reference evidence="1" key="1">
    <citation type="submission" date="2018-01" db="EMBL/GenBank/DDBJ databases">
        <title>An insight into the sialome of Amazonian anophelines.</title>
        <authorList>
            <person name="Ribeiro J.M."/>
            <person name="Scarpassa V."/>
            <person name="Calvo E."/>
        </authorList>
    </citation>
    <scope>NUCLEOTIDE SEQUENCE</scope>
</reference>
<dbReference type="EMBL" id="GGFL01008621">
    <property type="protein sequence ID" value="MBW72799.1"/>
    <property type="molecule type" value="Transcribed_RNA"/>
</dbReference>
<name>A0A2M4D5H7_ANODA</name>
<dbReference type="AlphaFoldDB" id="A0A2M4D5H7"/>
<organism evidence="1">
    <name type="scientific">Anopheles darlingi</name>
    <name type="common">Mosquito</name>
    <dbReference type="NCBI Taxonomy" id="43151"/>
    <lineage>
        <taxon>Eukaryota</taxon>
        <taxon>Metazoa</taxon>
        <taxon>Ecdysozoa</taxon>
        <taxon>Arthropoda</taxon>
        <taxon>Hexapoda</taxon>
        <taxon>Insecta</taxon>
        <taxon>Pterygota</taxon>
        <taxon>Neoptera</taxon>
        <taxon>Endopterygota</taxon>
        <taxon>Diptera</taxon>
        <taxon>Nematocera</taxon>
        <taxon>Culicoidea</taxon>
        <taxon>Culicidae</taxon>
        <taxon>Anophelinae</taxon>
        <taxon>Anopheles</taxon>
    </lineage>
</organism>
<proteinExistence type="predicted"/>
<evidence type="ECO:0000313" key="1">
    <source>
        <dbReference type="EMBL" id="MBW72799.1"/>
    </source>
</evidence>
<protein>
    <submittedName>
        <fullName evidence="1">Putative secreted protein</fullName>
    </submittedName>
</protein>